<evidence type="ECO:0000313" key="3">
    <source>
        <dbReference type="Proteomes" id="UP000248688"/>
    </source>
</evidence>
<dbReference type="OrthoDB" id="839523at2"/>
<keyword evidence="1" id="KW-1133">Transmembrane helix</keyword>
<keyword evidence="1" id="KW-0812">Transmembrane</keyword>
<keyword evidence="3" id="KW-1185">Reference proteome</keyword>
<organism evidence="2 3">
    <name type="scientific">Echinicola strongylocentroti</name>
    <dbReference type="NCBI Taxonomy" id="1795355"/>
    <lineage>
        <taxon>Bacteria</taxon>
        <taxon>Pseudomonadati</taxon>
        <taxon>Bacteroidota</taxon>
        <taxon>Cytophagia</taxon>
        <taxon>Cytophagales</taxon>
        <taxon>Cyclobacteriaceae</taxon>
        <taxon>Echinicola</taxon>
    </lineage>
</organism>
<sequence length="127" mass="14638">MHFYNYNDQLRKIDRAGRGAIISRGIATGTIGLFLFATAFTLDLRLLLGSVLCLLICWMLESYFKLNEDKHQQIFDQNGNPFHQPNLKGLIKNWIGELFFSLNGIFYFLAILLHGVLFVLIQQQVML</sequence>
<dbReference type="RefSeq" id="WP_112782158.1">
    <property type="nucleotide sequence ID" value="NZ_CP030041.1"/>
</dbReference>
<feature type="transmembrane region" description="Helical" evidence="1">
    <location>
        <begin position="46"/>
        <end position="64"/>
    </location>
</feature>
<accession>A0A2Z4IDD3</accession>
<dbReference type="AlphaFoldDB" id="A0A2Z4IDD3"/>
<dbReference type="EMBL" id="CP030041">
    <property type="protein sequence ID" value="AWW28737.1"/>
    <property type="molecule type" value="Genomic_DNA"/>
</dbReference>
<name>A0A2Z4IDD3_9BACT</name>
<keyword evidence="1" id="KW-0472">Membrane</keyword>
<feature type="transmembrane region" description="Helical" evidence="1">
    <location>
        <begin position="21"/>
        <end position="40"/>
    </location>
</feature>
<gene>
    <name evidence="2" type="ORF">DN752_00510</name>
</gene>
<protein>
    <submittedName>
        <fullName evidence="2">Uncharacterized protein</fullName>
    </submittedName>
</protein>
<dbReference type="Proteomes" id="UP000248688">
    <property type="component" value="Chromosome"/>
</dbReference>
<feature type="transmembrane region" description="Helical" evidence="1">
    <location>
        <begin position="98"/>
        <end position="121"/>
    </location>
</feature>
<evidence type="ECO:0000313" key="2">
    <source>
        <dbReference type="EMBL" id="AWW28737.1"/>
    </source>
</evidence>
<reference evidence="2 3" key="1">
    <citation type="submission" date="2018-06" db="EMBL/GenBank/DDBJ databases">
        <title>Echinicola strongylocentroti sp. nov., isolated from a sea urchin Strongylocentrotus intermedius.</title>
        <authorList>
            <person name="Bae S.S."/>
        </authorList>
    </citation>
    <scope>NUCLEOTIDE SEQUENCE [LARGE SCALE GENOMIC DNA]</scope>
    <source>
        <strain evidence="2 3">MEBiC08714</strain>
    </source>
</reference>
<evidence type="ECO:0000256" key="1">
    <source>
        <dbReference type="SAM" id="Phobius"/>
    </source>
</evidence>
<proteinExistence type="predicted"/>
<dbReference type="KEGG" id="est:DN752_00510"/>